<comment type="catalytic activity">
    <reaction evidence="12">
        <text>a 6-O-methyl-2'-deoxyguanosine in DNA + L-cysteinyl-[protein] = S-methyl-L-cysteinyl-[protein] + a 2'-deoxyguanosine in DNA</text>
        <dbReference type="Rhea" id="RHEA:24000"/>
        <dbReference type="Rhea" id="RHEA-COMP:10131"/>
        <dbReference type="Rhea" id="RHEA-COMP:10132"/>
        <dbReference type="Rhea" id="RHEA-COMP:11367"/>
        <dbReference type="Rhea" id="RHEA-COMP:11368"/>
        <dbReference type="ChEBI" id="CHEBI:29950"/>
        <dbReference type="ChEBI" id="CHEBI:82612"/>
        <dbReference type="ChEBI" id="CHEBI:85445"/>
        <dbReference type="ChEBI" id="CHEBI:85448"/>
        <dbReference type="EC" id="2.1.1.63"/>
    </reaction>
</comment>
<dbReference type="PANTHER" id="PTHR10815">
    <property type="entry name" value="METHYLATED-DNA--PROTEIN-CYSTEINE METHYLTRANSFERASE"/>
    <property type="match status" value="1"/>
</dbReference>
<dbReference type="GO" id="GO:0003908">
    <property type="term" value="F:methylated-DNA-[protein]-cysteine S-methyltransferase activity"/>
    <property type="evidence" value="ECO:0007669"/>
    <property type="project" value="UniProtKB-EC"/>
</dbReference>
<evidence type="ECO:0000256" key="4">
    <source>
        <dbReference type="ARBA" id="ARBA00015377"/>
    </source>
</evidence>
<name>A0AAF0Y198_9TREE</name>
<keyword evidence="6" id="KW-0808">Transferase</keyword>
<evidence type="ECO:0000256" key="10">
    <source>
        <dbReference type="ARBA" id="ARBA00031621"/>
    </source>
</evidence>
<feature type="domain" description="Methylated-DNA-[protein]-cysteine S-methyltransferase DNA binding" evidence="13">
    <location>
        <begin position="93"/>
        <end position="172"/>
    </location>
</feature>
<dbReference type="EC" id="2.1.1.63" evidence="3"/>
<dbReference type="NCBIfam" id="TIGR00589">
    <property type="entry name" value="ogt"/>
    <property type="match status" value="1"/>
</dbReference>
<dbReference type="GO" id="GO:0006281">
    <property type="term" value="P:DNA repair"/>
    <property type="evidence" value="ECO:0007669"/>
    <property type="project" value="UniProtKB-KW"/>
</dbReference>
<accession>A0AAF0Y198</accession>
<dbReference type="GO" id="GO:0032259">
    <property type="term" value="P:methylation"/>
    <property type="evidence" value="ECO:0007669"/>
    <property type="project" value="UniProtKB-KW"/>
</dbReference>
<dbReference type="AlphaFoldDB" id="A0AAF0Y198"/>
<evidence type="ECO:0000313" key="15">
    <source>
        <dbReference type="Proteomes" id="UP000827549"/>
    </source>
</evidence>
<keyword evidence="8" id="KW-0234">DNA repair</keyword>
<gene>
    <name evidence="14" type="primary">ada_1</name>
    <name evidence="14" type="ORF">LOC62_02G001838</name>
</gene>
<dbReference type="Proteomes" id="UP000827549">
    <property type="component" value="Chromosome 2"/>
</dbReference>
<evidence type="ECO:0000256" key="5">
    <source>
        <dbReference type="ARBA" id="ARBA00022603"/>
    </source>
</evidence>
<dbReference type="InterPro" id="IPR014048">
    <property type="entry name" value="MethylDNA_cys_MeTrfase_DNA-bd"/>
</dbReference>
<evidence type="ECO:0000256" key="6">
    <source>
        <dbReference type="ARBA" id="ARBA00022679"/>
    </source>
</evidence>
<dbReference type="InterPro" id="IPR001497">
    <property type="entry name" value="MethylDNA_cys_MeTrfase_AS"/>
</dbReference>
<dbReference type="SUPFAM" id="SSF53155">
    <property type="entry name" value="Methylated DNA-protein cysteine methyltransferase domain"/>
    <property type="match status" value="1"/>
</dbReference>
<sequence length="173" mass="18199">MPRPTLSLSPITYTTAEHALGTVLIATSSTALAAIALADTPAQALADLKTSFPGRRLVPAKTAAAHETHHDAITAHLDAGAPLSLPKGLEGTPFQRAVWAAIAAIPHGETRTYAQLATSMGRPNATRAVARACATNRLALVIPCHRVLGAGGKMTGYRWGVERKRALLNNEQR</sequence>
<evidence type="ECO:0000259" key="13">
    <source>
        <dbReference type="Pfam" id="PF01035"/>
    </source>
</evidence>
<dbReference type="RefSeq" id="XP_062624320.1">
    <property type="nucleotide sequence ID" value="XM_062768336.1"/>
</dbReference>
<comment type="similarity">
    <text evidence="2">Belongs to the MGMT family.</text>
</comment>
<dbReference type="SUPFAM" id="SSF46767">
    <property type="entry name" value="Methylated DNA-protein cysteine methyltransferase, C-terminal domain"/>
    <property type="match status" value="1"/>
</dbReference>
<dbReference type="InterPro" id="IPR036217">
    <property type="entry name" value="MethylDNA_cys_MeTrfase_DNAb"/>
</dbReference>
<dbReference type="PANTHER" id="PTHR10815:SF13">
    <property type="entry name" value="METHYLATED-DNA--PROTEIN-CYSTEINE METHYLTRANSFERASE"/>
    <property type="match status" value="1"/>
</dbReference>
<dbReference type="FunFam" id="1.10.10.10:FF:000214">
    <property type="entry name" value="Methylated-DNA--protein-cysteine methyltransferase"/>
    <property type="match status" value="1"/>
</dbReference>
<evidence type="ECO:0000256" key="7">
    <source>
        <dbReference type="ARBA" id="ARBA00022763"/>
    </source>
</evidence>
<evidence type="ECO:0000256" key="9">
    <source>
        <dbReference type="ARBA" id="ARBA00030795"/>
    </source>
</evidence>
<reference evidence="14" key="1">
    <citation type="submission" date="2023-10" db="EMBL/GenBank/DDBJ databases">
        <authorList>
            <person name="Noh H."/>
        </authorList>
    </citation>
    <scope>NUCLEOTIDE SEQUENCE</scope>
    <source>
        <strain evidence="14">DUCC4014</strain>
    </source>
</reference>
<keyword evidence="15" id="KW-1185">Reference proteome</keyword>
<evidence type="ECO:0000256" key="12">
    <source>
        <dbReference type="ARBA" id="ARBA00049348"/>
    </source>
</evidence>
<comment type="catalytic activity">
    <reaction evidence="1">
        <text>a 4-O-methyl-thymidine in DNA + L-cysteinyl-[protein] = a thymidine in DNA + S-methyl-L-cysteinyl-[protein]</text>
        <dbReference type="Rhea" id="RHEA:53428"/>
        <dbReference type="Rhea" id="RHEA-COMP:10131"/>
        <dbReference type="Rhea" id="RHEA-COMP:10132"/>
        <dbReference type="Rhea" id="RHEA-COMP:13555"/>
        <dbReference type="Rhea" id="RHEA-COMP:13556"/>
        <dbReference type="ChEBI" id="CHEBI:29950"/>
        <dbReference type="ChEBI" id="CHEBI:82612"/>
        <dbReference type="ChEBI" id="CHEBI:137386"/>
        <dbReference type="ChEBI" id="CHEBI:137387"/>
        <dbReference type="EC" id="2.1.1.63"/>
    </reaction>
</comment>
<evidence type="ECO:0000256" key="3">
    <source>
        <dbReference type="ARBA" id="ARBA00011918"/>
    </source>
</evidence>
<dbReference type="Gene3D" id="3.30.160.70">
    <property type="entry name" value="Methylated DNA-protein cysteine methyltransferase domain"/>
    <property type="match status" value="1"/>
</dbReference>
<dbReference type="CDD" id="cd06445">
    <property type="entry name" value="ATase"/>
    <property type="match status" value="1"/>
</dbReference>
<dbReference type="Gene3D" id="1.10.10.10">
    <property type="entry name" value="Winged helix-like DNA-binding domain superfamily/Winged helix DNA-binding domain"/>
    <property type="match status" value="1"/>
</dbReference>
<dbReference type="InterPro" id="IPR036388">
    <property type="entry name" value="WH-like_DNA-bd_sf"/>
</dbReference>
<dbReference type="Pfam" id="PF01035">
    <property type="entry name" value="DNA_binding_1"/>
    <property type="match status" value="1"/>
</dbReference>
<organism evidence="14 15">
    <name type="scientific">Vanrija pseudolonga</name>
    <dbReference type="NCBI Taxonomy" id="143232"/>
    <lineage>
        <taxon>Eukaryota</taxon>
        <taxon>Fungi</taxon>
        <taxon>Dikarya</taxon>
        <taxon>Basidiomycota</taxon>
        <taxon>Agaricomycotina</taxon>
        <taxon>Tremellomycetes</taxon>
        <taxon>Trichosporonales</taxon>
        <taxon>Trichosporonaceae</taxon>
        <taxon>Vanrija</taxon>
    </lineage>
</organism>
<evidence type="ECO:0000256" key="2">
    <source>
        <dbReference type="ARBA" id="ARBA00008711"/>
    </source>
</evidence>
<proteinExistence type="inferred from homology"/>
<evidence type="ECO:0000313" key="14">
    <source>
        <dbReference type="EMBL" id="WOO78288.1"/>
    </source>
</evidence>
<evidence type="ECO:0000256" key="8">
    <source>
        <dbReference type="ARBA" id="ARBA00023204"/>
    </source>
</evidence>
<protein>
    <recommendedName>
        <fullName evidence="4">Methylated-DNA--protein-cysteine methyltransferase</fullName>
        <ecNumber evidence="3">2.1.1.63</ecNumber>
    </recommendedName>
    <alternativeName>
        <fullName evidence="9">6-O-methylguanine-DNA methyltransferase</fullName>
    </alternativeName>
    <alternativeName>
        <fullName evidence="11">DNA repair MTase</fullName>
    </alternativeName>
    <alternativeName>
        <fullName evidence="10">O-6-methylguanine-DNA-alkyltransferase</fullName>
    </alternativeName>
</protein>
<dbReference type="EMBL" id="CP086715">
    <property type="protein sequence ID" value="WOO78288.1"/>
    <property type="molecule type" value="Genomic_DNA"/>
</dbReference>
<evidence type="ECO:0000256" key="1">
    <source>
        <dbReference type="ARBA" id="ARBA00001286"/>
    </source>
</evidence>
<keyword evidence="7" id="KW-0227">DNA damage</keyword>
<dbReference type="PROSITE" id="PS00374">
    <property type="entry name" value="MGMT"/>
    <property type="match status" value="1"/>
</dbReference>
<dbReference type="InterPro" id="IPR036631">
    <property type="entry name" value="MGMT_N_sf"/>
</dbReference>
<evidence type="ECO:0000256" key="11">
    <source>
        <dbReference type="ARBA" id="ARBA00033095"/>
    </source>
</evidence>
<keyword evidence="5" id="KW-0489">Methyltransferase</keyword>
<dbReference type="GeneID" id="87805091"/>